<feature type="non-terminal residue" evidence="1">
    <location>
        <position position="58"/>
    </location>
</feature>
<proteinExistence type="predicted"/>
<dbReference type="EMBL" id="LSQZ01000036">
    <property type="protein sequence ID" value="KXI12917.1"/>
    <property type="molecule type" value="Genomic_DNA"/>
</dbReference>
<evidence type="ECO:0000313" key="2">
    <source>
        <dbReference type="Proteomes" id="UP000070326"/>
    </source>
</evidence>
<protein>
    <submittedName>
        <fullName evidence="1">Uncharacterized protein</fullName>
    </submittedName>
</protein>
<dbReference type="AlphaFoldDB" id="A0A135YU58"/>
<dbReference type="Proteomes" id="UP000070326">
    <property type="component" value="Unassembled WGS sequence"/>
</dbReference>
<comment type="caution">
    <text evidence="1">The sequence shown here is derived from an EMBL/GenBank/DDBJ whole genome shotgun (WGS) entry which is preliminary data.</text>
</comment>
<gene>
    <name evidence="1" type="ORF">HMPREF3195_00965</name>
</gene>
<organism evidence="1 2">
    <name type="scientific">Peptostreptococcus anaerobius</name>
    <dbReference type="NCBI Taxonomy" id="1261"/>
    <lineage>
        <taxon>Bacteria</taxon>
        <taxon>Bacillati</taxon>
        <taxon>Bacillota</taxon>
        <taxon>Clostridia</taxon>
        <taxon>Peptostreptococcales</taxon>
        <taxon>Peptostreptococcaceae</taxon>
        <taxon>Peptostreptococcus</taxon>
    </lineage>
</organism>
<evidence type="ECO:0000313" key="1">
    <source>
        <dbReference type="EMBL" id="KXI12917.1"/>
    </source>
</evidence>
<name>A0A135YU58_9FIRM</name>
<dbReference type="PATRIC" id="fig|1261.5.peg.970"/>
<reference evidence="1 2" key="1">
    <citation type="submission" date="2016-02" db="EMBL/GenBank/DDBJ databases">
        <authorList>
            <person name="Wen L."/>
            <person name="He K."/>
            <person name="Yang H."/>
        </authorList>
    </citation>
    <scope>NUCLEOTIDE SEQUENCE [LARGE SCALE GENOMIC DNA]</scope>
    <source>
        <strain evidence="1 2">MJR8628A</strain>
    </source>
</reference>
<accession>A0A135YU58</accession>
<sequence length="58" mass="7063">MLWLKVKKPSCKYQFTRPKILVKTKMNRLSLVLTYISGQVLIFWQEGQKVYKLILQFW</sequence>